<evidence type="ECO:0000259" key="7">
    <source>
        <dbReference type="PROSITE" id="PS50905"/>
    </source>
</evidence>
<dbReference type="InterPro" id="IPR009078">
    <property type="entry name" value="Ferritin-like_SF"/>
</dbReference>
<dbReference type="GO" id="GO:0044754">
    <property type="term" value="C:autolysosome"/>
    <property type="evidence" value="ECO:0007669"/>
    <property type="project" value="UniProtKB-SubCell"/>
</dbReference>
<dbReference type="InterPro" id="IPR012347">
    <property type="entry name" value="Ferritin-like"/>
</dbReference>
<protein>
    <recommendedName>
        <fullName evidence="4">Ferritin</fullName>
    </recommendedName>
</protein>
<dbReference type="GO" id="GO:0008199">
    <property type="term" value="F:ferric iron binding"/>
    <property type="evidence" value="ECO:0007669"/>
    <property type="project" value="InterPro"/>
</dbReference>
<evidence type="ECO:0000256" key="6">
    <source>
        <dbReference type="SAM" id="Phobius"/>
    </source>
</evidence>
<dbReference type="PANTHER" id="PTHR11431:SF47">
    <property type="entry name" value="FERRITIN LIGHT CHAIN"/>
    <property type="match status" value="1"/>
</dbReference>
<gene>
    <name evidence="8" type="ORF">J1605_018285</name>
</gene>
<keyword evidence="4" id="KW-0479">Metal-binding</keyword>
<evidence type="ECO:0000256" key="2">
    <source>
        <dbReference type="ARBA" id="ARBA00045578"/>
    </source>
</evidence>
<dbReference type="InterPro" id="IPR009040">
    <property type="entry name" value="Ferritin-like_diiron"/>
</dbReference>
<dbReference type="AlphaFoldDB" id="A0AB34HWB8"/>
<accession>A0AB34HWB8</accession>
<evidence type="ECO:0000313" key="9">
    <source>
        <dbReference type="Proteomes" id="UP001159641"/>
    </source>
</evidence>
<dbReference type="GO" id="GO:0008198">
    <property type="term" value="F:ferrous iron binding"/>
    <property type="evidence" value="ECO:0007669"/>
    <property type="project" value="TreeGrafter"/>
</dbReference>
<keyword evidence="4" id="KW-0408">Iron</keyword>
<feature type="domain" description="Ferritin-like diiron" evidence="7">
    <location>
        <begin position="17"/>
        <end position="116"/>
    </location>
</feature>
<keyword evidence="6" id="KW-1133">Transmembrane helix</keyword>
<name>A0AB34HWB8_ESCRO</name>
<evidence type="ECO:0000313" key="8">
    <source>
        <dbReference type="EMBL" id="KAJ8795270.1"/>
    </source>
</evidence>
<comment type="similarity">
    <text evidence="4">Belongs to the ferritin family.</text>
</comment>
<reference evidence="8 9" key="1">
    <citation type="submission" date="2022-11" db="EMBL/GenBank/DDBJ databases">
        <title>Whole genome sequence of Eschrichtius robustus ER-17-0199.</title>
        <authorList>
            <person name="Bruniche-Olsen A."/>
            <person name="Black A.N."/>
            <person name="Fields C.J."/>
            <person name="Walden K."/>
            <person name="Dewoody J.A."/>
        </authorList>
    </citation>
    <scope>NUCLEOTIDE SEQUENCE [LARGE SCALE GENOMIC DNA]</scope>
    <source>
        <strain evidence="8">ER-17-0199</strain>
        <tissue evidence="8">Blubber</tissue>
    </source>
</reference>
<dbReference type="EMBL" id="JAIQCJ010000577">
    <property type="protein sequence ID" value="KAJ8795270.1"/>
    <property type="molecule type" value="Genomic_DNA"/>
</dbReference>
<sequence>MSLTSYDQSTISSQIRQNYSTKVEAAINLLVNVHLWASYTYLSLGFCFNLNIVALEGIGHLFRELAKERYEGTEHLLKMQNQCSGHALFQDVQKPSQDDGVKPRTLWKPPFSWRRT</sequence>
<comment type="subunit">
    <text evidence="3">Oligomer of 24 subunits. There are two types of subunits: L (light) chain and H (heavy) chain. The major chain can be light or heavy, depending on the species and tissue type. The functional molecule forms a roughly spherical shell with a diameter of 12 nm and contains a central cavity into which the insoluble mineral iron core is deposited. Interacts with NCOA4.</text>
</comment>
<dbReference type="GO" id="GO:0006879">
    <property type="term" value="P:intracellular iron ion homeostasis"/>
    <property type="evidence" value="ECO:0007669"/>
    <property type="project" value="UniProtKB-KW"/>
</dbReference>
<proteinExistence type="inferred from homology"/>
<dbReference type="PROSITE" id="PS50905">
    <property type="entry name" value="FERRITIN_LIKE"/>
    <property type="match status" value="1"/>
</dbReference>
<comment type="caution">
    <text evidence="8">The sequence shown here is derived from an EMBL/GenBank/DDBJ whole genome shotgun (WGS) entry which is preliminary data.</text>
</comment>
<evidence type="ECO:0000256" key="4">
    <source>
        <dbReference type="RuleBase" id="RU361145"/>
    </source>
</evidence>
<keyword evidence="6" id="KW-0472">Membrane</keyword>
<keyword evidence="4" id="KW-0409">Iron storage</keyword>
<keyword evidence="9" id="KW-1185">Reference proteome</keyword>
<dbReference type="InterPro" id="IPR001519">
    <property type="entry name" value="Ferritin"/>
</dbReference>
<dbReference type="GO" id="GO:0006826">
    <property type="term" value="P:iron ion transport"/>
    <property type="evidence" value="ECO:0007669"/>
    <property type="project" value="InterPro"/>
</dbReference>
<dbReference type="PANTHER" id="PTHR11431">
    <property type="entry name" value="FERRITIN"/>
    <property type="match status" value="1"/>
</dbReference>
<feature type="transmembrane region" description="Helical" evidence="6">
    <location>
        <begin position="39"/>
        <end position="62"/>
    </location>
</feature>
<dbReference type="SUPFAM" id="SSF47240">
    <property type="entry name" value="Ferritin-like"/>
    <property type="match status" value="1"/>
</dbReference>
<evidence type="ECO:0000256" key="5">
    <source>
        <dbReference type="SAM" id="MobiDB-lite"/>
    </source>
</evidence>
<comment type="function">
    <text evidence="2">Stores iron in a soluble, non-toxic, readily available form. Important for iron homeostasis. Iron is taken up in the ferrous form and deposited as ferric hydroxides after oxidation. Also plays a role in delivery of iron to cells. Mediates iron uptake in capsule cells of the developing kidney. Delivery to lysosomes by the cargo receptor NCOA4 for autophagic degradation and release or iron.</text>
</comment>
<dbReference type="Gene3D" id="1.20.1260.10">
    <property type="match status" value="1"/>
</dbReference>
<evidence type="ECO:0000256" key="3">
    <source>
        <dbReference type="ARBA" id="ARBA00047045"/>
    </source>
</evidence>
<organism evidence="8 9">
    <name type="scientific">Eschrichtius robustus</name>
    <name type="common">California gray whale</name>
    <name type="synonym">Eschrichtius gibbosus</name>
    <dbReference type="NCBI Taxonomy" id="9764"/>
    <lineage>
        <taxon>Eukaryota</taxon>
        <taxon>Metazoa</taxon>
        <taxon>Chordata</taxon>
        <taxon>Craniata</taxon>
        <taxon>Vertebrata</taxon>
        <taxon>Euteleostomi</taxon>
        <taxon>Mammalia</taxon>
        <taxon>Eutheria</taxon>
        <taxon>Laurasiatheria</taxon>
        <taxon>Artiodactyla</taxon>
        <taxon>Whippomorpha</taxon>
        <taxon>Cetacea</taxon>
        <taxon>Mysticeti</taxon>
        <taxon>Eschrichtiidae</taxon>
        <taxon>Eschrichtius</taxon>
    </lineage>
</organism>
<dbReference type="Proteomes" id="UP001159641">
    <property type="component" value="Unassembled WGS sequence"/>
</dbReference>
<comment type="subcellular location">
    <subcellularLocation>
        <location evidence="1">Autolysosome</location>
    </subcellularLocation>
</comment>
<feature type="region of interest" description="Disordered" evidence="5">
    <location>
        <begin position="94"/>
        <end position="116"/>
    </location>
</feature>
<keyword evidence="6" id="KW-0812">Transmembrane</keyword>
<evidence type="ECO:0000256" key="1">
    <source>
        <dbReference type="ARBA" id="ARBA00044942"/>
    </source>
</evidence>